<dbReference type="InterPro" id="IPR011990">
    <property type="entry name" value="TPR-like_helical_dom_sf"/>
</dbReference>
<dbReference type="InterPro" id="IPR046960">
    <property type="entry name" value="PPR_At4g14850-like_plant"/>
</dbReference>
<dbReference type="NCBIfam" id="TIGR00756">
    <property type="entry name" value="PPR"/>
    <property type="match status" value="5"/>
</dbReference>
<evidence type="ECO:0008006" key="5">
    <source>
        <dbReference type="Google" id="ProtNLM"/>
    </source>
</evidence>
<dbReference type="EMBL" id="JABFUD020000001">
    <property type="protein sequence ID" value="KAI5085063.1"/>
    <property type="molecule type" value="Genomic_DNA"/>
</dbReference>
<feature type="repeat" description="PPR" evidence="2">
    <location>
        <begin position="723"/>
        <end position="758"/>
    </location>
</feature>
<keyword evidence="4" id="KW-1185">Reference proteome</keyword>
<dbReference type="AlphaFoldDB" id="A0A9D4VF08"/>
<evidence type="ECO:0000256" key="1">
    <source>
        <dbReference type="ARBA" id="ARBA00022737"/>
    </source>
</evidence>
<feature type="repeat" description="PPR" evidence="2">
    <location>
        <begin position="657"/>
        <end position="691"/>
    </location>
</feature>
<keyword evidence="1" id="KW-0677">Repeat</keyword>
<feature type="repeat" description="PPR" evidence="2">
    <location>
        <begin position="486"/>
        <end position="520"/>
    </location>
</feature>
<dbReference type="PROSITE" id="PS51375">
    <property type="entry name" value="PPR"/>
    <property type="match status" value="7"/>
</dbReference>
<dbReference type="InterPro" id="IPR002885">
    <property type="entry name" value="PPR_rpt"/>
</dbReference>
<proteinExistence type="predicted"/>
<gene>
    <name evidence="3" type="ORF">GOP47_0001232</name>
</gene>
<dbReference type="PANTHER" id="PTHR24015:SF548">
    <property type="entry name" value="OS08G0340900 PROTEIN"/>
    <property type="match status" value="1"/>
</dbReference>
<feature type="repeat" description="PPR" evidence="2">
    <location>
        <begin position="385"/>
        <end position="419"/>
    </location>
</feature>
<dbReference type="Gene3D" id="1.25.40.10">
    <property type="entry name" value="Tetratricopeptide repeat domain"/>
    <property type="match status" value="6"/>
</dbReference>
<sequence>MEPLSLHKLFLYHHQGKKLFRNSAYCILQGCIRDKDVTSCRILHCFILFHELDSIASHGDHLIRFFGSHGHLLEASLVFFKAVQKSSYSWEALISAHVNQGEYLTALALYDVMPTSPSKCIYLATLRACGTKEDIDKGRLIHAEVVKACLDSDLVVESSLLNMYAQCGELEDALKVFDQWAADDVVMWNTMIAAYTAHGHSLSSLKLFEKMEQKLIEPTEVTCVSLLKACAKVGLLMEGWYIHDRIIRRGFDSNVIVRNILVDIYAKCKKVEDSDRMFCMSCQNLVSWNTKISGYVQLGREDAALDLFKKLQQQGLKPDKVTFLAAIKACTNPKSLWTGQLIHDEAQRQGFGGDLAVNNALIHMYSKGGNLELARKVFDSLSTSDMISWGTMISGYVQHGCHLPAFNLVSSMLSRGIKPEKVIFLCLMRTCGDKEALEDGHLVHYQIIDHELENDSTIGSTLIDMYAKCNSLDEARHVFDTLPSRDVVSWSVMIAGHVEQGNELLAFDLFVKMQQEDVKPDRVTYLCLLRASGKLKALGQGKQIHQAIIRNQCKLDVAVGSTLVDMYVKCSDLEEARQVFDKLPVRNEVSWSVMIGGYLQHEQNLPALDLFQQLLKEELTLDKVTLLGILKAAGSVGAVGPGMAVHDHVIRNMMNLDVMVYNTLIDMYAKCGRVKEAYKVFECLPNRDGISWNALIAADTQNENYDRVIQAFQDMKGEGFRPAESTFTSVLASCCQAGRVSDARQHFETMIRDYGITPTVEHLNCMVDLLGRAAHFDEARNLIETMSIPPDVTTWLSLLTACKSYKNVEFGRVCFNEAMRLDPNGAAAYVLLSDVYADANMWDDVRKLQVLQQRTRSQQKLEVAGMKVQFEFSSSKAQPMLTTSCRLLQETGHSLWEDDELAHHKEPSSDVEILCNSEDEVIERSGNHNFCSLCKCENSRKDSSFHVFCVNR</sequence>
<dbReference type="FunFam" id="1.25.40.10:FF:000031">
    <property type="entry name" value="Pentatricopeptide repeat-containing protein mitochondrial"/>
    <property type="match status" value="2"/>
</dbReference>
<dbReference type="Pfam" id="PF01535">
    <property type="entry name" value="PPR"/>
    <property type="match status" value="7"/>
</dbReference>
<dbReference type="PANTHER" id="PTHR24015">
    <property type="entry name" value="OS07G0578800 PROTEIN-RELATED"/>
    <property type="match status" value="1"/>
</dbReference>
<dbReference type="Proteomes" id="UP000886520">
    <property type="component" value="Chromosome 1"/>
</dbReference>
<accession>A0A9D4VF08</accession>
<reference evidence="3" key="1">
    <citation type="submission" date="2021-01" db="EMBL/GenBank/DDBJ databases">
        <title>Adiantum capillus-veneris genome.</title>
        <authorList>
            <person name="Fang Y."/>
            <person name="Liao Q."/>
        </authorList>
    </citation>
    <scope>NUCLEOTIDE SEQUENCE</scope>
    <source>
        <strain evidence="3">H3</strain>
        <tissue evidence="3">Leaf</tissue>
    </source>
</reference>
<dbReference type="Pfam" id="PF13812">
    <property type="entry name" value="PPR_3"/>
    <property type="match status" value="1"/>
</dbReference>
<organism evidence="3 4">
    <name type="scientific">Adiantum capillus-veneris</name>
    <name type="common">Maidenhair fern</name>
    <dbReference type="NCBI Taxonomy" id="13818"/>
    <lineage>
        <taxon>Eukaryota</taxon>
        <taxon>Viridiplantae</taxon>
        <taxon>Streptophyta</taxon>
        <taxon>Embryophyta</taxon>
        <taxon>Tracheophyta</taxon>
        <taxon>Polypodiopsida</taxon>
        <taxon>Polypodiidae</taxon>
        <taxon>Polypodiales</taxon>
        <taxon>Pteridineae</taxon>
        <taxon>Pteridaceae</taxon>
        <taxon>Vittarioideae</taxon>
        <taxon>Adiantum</taxon>
    </lineage>
</organism>
<dbReference type="FunFam" id="1.25.40.10:FF:000090">
    <property type="entry name" value="Pentatricopeptide repeat-containing protein, chloroplastic"/>
    <property type="match status" value="1"/>
</dbReference>
<dbReference type="OrthoDB" id="1908617at2759"/>
<dbReference type="GO" id="GO:0003729">
    <property type="term" value="F:mRNA binding"/>
    <property type="evidence" value="ECO:0007669"/>
    <property type="project" value="UniProtKB-ARBA"/>
</dbReference>
<evidence type="ECO:0000313" key="3">
    <source>
        <dbReference type="EMBL" id="KAI5085063.1"/>
    </source>
</evidence>
<dbReference type="InterPro" id="IPR046848">
    <property type="entry name" value="E_motif"/>
</dbReference>
<dbReference type="Pfam" id="PF20431">
    <property type="entry name" value="E_motif"/>
    <property type="match status" value="1"/>
</dbReference>
<evidence type="ECO:0000313" key="4">
    <source>
        <dbReference type="Proteomes" id="UP000886520"/>
    </source>
</evidence>
<evidence type="ECO:0000256" key="2">
    <source>
        <dbReference type="PROSITE-ProRule" id="PRU00708"/>
    </source>
</evidence>
<dbReference type="FunFam" id="1.25.40.10:FF:000073">
    <property type="entry name" value="Pentatricopeptide repeat-containing protein chloroplastic"/>
    <property type="match status" value="2"/>
</dbReference>
<dbReference type="Pfam" id="PF12854">
    <property type="entry name" value="PPR_1"/>
    <property type="match status" value="1"/>
</dbReference>
<feature type="repeat" description="PPR" evidence="2">
    <location>
        <begin position="284"/>
        <end position="318"/>
    </location>
</feature>
<dbReference type="GO" id="GO:0009451">
    <property type="term" value="P:RNA modification"/>
    <property type="evidence" value="ECO:0007669"/>
    <property type="project" value="InterPro"/>
</dbReference>
<name>A0A9D4VF08_ADICA</name>
<feature type="repeat" description="PPR" evidence="2">
    <location>
        <begin position="219"/>
        <end position="253"/>
    </location>
</feature>
<feature type="repeat" description="PPR" evidence="2">
    <location>
        <begin position="184"/>
        <end position="218"/>
    </location>
</feature>
<dbReference type="Pfam" id="PF13041">
    <property type="entry name" value="PPR_2"/>
    <property type="match status" value="3"/>
</dbReference>
<dbReference type="FunFam" id="1.25.40.10:FF:000381">
    <property type="entry name" value="Pentatricopeptide repeat-containing protein"/>
    <property type="match status" value="1"/>
</dbReference>
<protein>
    <recommendedName>
        <fullName evidence="5">Pentatricopeptide repeat-containing protein</fullName>
    </recommendedName>
</protein>
<comment type="caution">
    <text evidence="3">The sequence shown here is derived from an EMBL/GenBank/DDBJ whole genome shotgun (WGS) entry which is preliminary data.</text>
</comment>
<dbReference type="SUPFAM" id="SSF48452">
    <property type="entry name" value="TPR-like"/>
    <property type="match status" value="2"/>
</dbReference>